<organism evidence="1 2">
    <name type="scientific">candidate division WOR_3 bacterium SM23_42</name>
    <dbReference type="NCBI Taxonomy" id="1703779"/>
    <lineage>
        <taxon>Bacteria</taxon>
        <taxon>Bacteria division WOR-3</taxon>
    </lineage>
</organism>
<proteinExistence type="predicted"/>
<dbReference type="InterPro" id="IPR013783">
    <property type="entry name" value="Ig-like_fold"/>
</dbReference>
<comment type="caution">
    <text evidence="1">The sequence shown here is derived from an EMBL/GenBank/DDBJ whole genome shotgun (WGS) entry which is preliminary data.</text>
</comment>
<gene>
    <name evidence="1" type="ORF">AMJ83_02255</name>
</gene>
<dbReference type="EMBL" id="LJUJ01000002">
    <property type="protein sequence ID" value="KPK64546.1"/>
    <property type="molecule type" value="Genomic_DNA"/>
</dbReference>
<sequence>MKVVELVSIVLLLILVTCGDGEYSEIRMTMPQDGSTVGGMVRVETNVSAAVMVQFYVDDTLIYTCDSVPFVFTWNTFLHSNNSSHVIYAKVKCMNYDEVYSDTILVTIDNGTMIFADDFESYVLGDYPYAGWFEIWPGAGSSYTYVDRGIASTGEQSFRLEGTEDLVRTDGVELVLDDVDHLIYETSLMLPSSDSAGALFGFFVLLNPSLGAIYNGVWFNRDDNLVYARGVVEDSTGRTWEHDTWYSVRVTLDYSQMIMNVWLGGEQIVSDLPAIPRDLTDTFALATEHGTHGIVYYDDVRMLNEAGSTDAAGNRSRPVP</sequence>
<evidence type="ECO:0008006" key="3">
    <source>
        <dbReference type="Google" id="ProtNLM"/>
    </source>
</evidence>
<evidence type="ECO:0000313" key="1">
    <source>
        <dbReference type="EMBL" id="KPK64546.1"/>
    </source>
</evidence>
<name>A0A0S8FWQ8_UNCW3</name>
<dbReference type="Proteomes" id="UP000051373">
    <property type="component" value="Unassembled WGS sequence"/>
</dbReference>
<dbReference type="Gene3D" id="2.60.40.10">
    <property type="entry name" value="Immunoglobulins"/>
    <property type="match status" value="1"/>
</dbReference>
<accession>A0A0S8FWQ8</accession>
<dbReference type="Pfam" id="PF17957">
    <property type="entry name" value="Big_7"/>
    <property type="match status" value="1"/>
</dbReference>
<reference evidence="1 2" key="1">
    <citation type="journal article" date="2015" name="Microbiome">
        <title>Genomic resolution of linkages in carbon, nitrogen, and sulfur cycling among widespread estuary sediment bacteria.</title>
        <authorList>
            <person name="Baker B.J."/>
            <person name="Lazar C.S."/>
            <person name="Teske A.P."/>
            <person name="Dick G.J."/>
        </authorList>
    </citation>
    <scope>NUCLEOTIDE SEQUENCE [LARGE SCALE GENOMIC DNA]</scope>
    <source>
        <strain evidence="1">SM23_42</strain>
    </source>
</reference>
<dbReference type="STRING" id="1703779.AMJ83_02255"/>
<evidence type="ECO:0000313" key="2">
    <source>
        <dbReference type="Proteomes" id="UP000051373"/>
    </source>
</evidence>
<protein>
    <recommendedName>
        <fullName evidence="3">3-keto-disaccharide hydrolase domain-containing protein</fullName>
    </recommendedName>
</protein>
<dbReference type="AlphaFoldDB" id="A0A0S8FWQ8"/>